<evidence type="ECO:0000313" key="3">
    <source>
        <dbReference type="Proteomes" id="UP000707138"/>
    </source>
</evidence>
<keyword evidence="1" id="KW-0472">Membrane</keyword>
<keyword evidence="1" id="KW-0812">Transmembrane</keyword>
<dbReference type="Pfam" id="PF07274">
    <property type="entry name" value="DUF1440"/>
    <property type="match status" value="1"/>
</dbReference>
<feature type="transmembrane region" description="Helical" evidence="1">
    <location>
        <begin position="86"/>
        <end position="104"/>
    </location>
</feature>
<dbReference type="Proteomes" id="UP000707138">
    <property type="component" value="Unassembled WGS sequence"/>
</dbReference>
<accession>A0ABS2GJG0</accession>
<evidence type="ECO:0000256" key="1">
    <source>
        <dbReference type="SAM" id="Phobius"/>
    </source>
</evidence>
<keyword evidence="3" id="KW-1185">Reference proteome</keyword>
<gene>
    <name evidence="2" type="ORF">H6A01_09415</name>
</gene>
<comment type="caution">
    <text evidence="2">The sequence shown here is derived from an EMBL/GenBank/DDBJ whole genome shotgun (WGS) entry which is preliminary data.</text>
</comment>
<reference evidence="2 3" key="1">
    <citation type="journal article" date="2021" name="Sci. Rep.">
        <title>The distribution of antibiotic resistance genes in chicken gut microbiota commensals.</title>
        <authorList>
            <person name="Juricova H."/>
            <person name="Matiasovicova J."/>
            <person name="Kubasova T."/>
            <person name="Cejkova D."/>
            <person name="Rychlik I."/>
        </authorList>
    </citation>
    <scope>NUCLEOTIDE SEQUENCE [LARGE SCALE GENOMIC DNA]</scope>
    <source>
        <strain evidence="2 3">An537</strain>
    </source>
</reference>
<dbReference type="InterPro" id="IPR009898">
    <property type="entry name" value="DUF1440"/>
</dbReference>
<protein>
    <submittedName>
        <fullName evidence="2">DUF1440 domain-containing protein</fullName>
    </submittedName>
</protein>
<feature type="transmembrane region" description="Helical" evidence="1">
    <location>
        <begin position="16"/>
        <end position="37"/>
    </location>
</feature>
<name>A0ABS2GJG0_9FIRM</name>
<keyword evidence="1" id="KW-1133">Transmembrane helix</keyword>
<dbReference type="RefSeq" id="WP_205088404.1">
    <property type="nucleotide sequence ID" value="NZ_CATYZF010000072.1"/>
</dbReference>
<organism evidence="2 3">
    <name type="scientific">Veillonella magna</name>
    <dbReference type="NCBI Taxonomy" id="464322"/>
    <lineage>
        <taxon>Bacteria</taxon>
        <taxon>Bacillati</taxon>
        <taxon>Bacillota</taxon>
        <taxon>Negativicutes</taxon>
        <taxon>Veillonellales</taxon>
        <taxon>Veillonellaceae</taxon>
        <taxon>Veillonella</taxon>
    </lineage>
</organism>
<sequence>MKVGFSYVTNESRRHVGLAVLIGIITGIIGAIAKWGWEVPFPPRDPNVFWPLDATTRVTPPKVLLDMMGVPDASYTFSGVQLPVDVFTVHVLFSIIFAVGYCVIAEYWPRIKMWQGCVFGFFVYLLAHVIVMPLMGLTPPTADIPFDENLSELFGHLWWLWIMEIARRDLRNRMTGEPDPEKVMGSR</sequence>
<proteinExistence type="predicted"/>
<evidence type="ECO:0000313" key="2">
    <source>
        <dbReference type="EMBL" id="MBM6913533.1"/>
    </source>
</evidence>
<dbReference type="EMBL" id="JACJLA010000023">
    <property type="protein sequence ID" value="MBM6913533.1"/>
    <property type="molecule type" value="Genomic_DNA"/>
</dbReference>
<feature type="transmembrane region" description="Helical" evidence="1">
    <location>
        <begin position="116"/>
        <end position="137"/>
    </location>
</feature>